<dbReference type="GeneID" id="31006168"/>
<keyword evidence="1" id="KW-0732">Signal</keyword>
<dbReference type="AlphaFoldDB" id="A0A225ACQ4"/>
<keyword evidence="3" id="KW-1185">Reference proteome</keyword>
<organism evidence="2 3">
    <name type="scientific">Talaromyces atroroseus</name>
    <dbReference type="NCBI Taxonomy" id="1441469"/>
    <lineage>
        <taxon>Eukaryota</taxon>
        <taxon>Fungi</taxon>
        <taxon>Dikarya</taxon>
        <taxon>Ascomycota</taxon>
        <taxon>Pezizomycotina</taxon>
        <taxon>Eurotiomycetes</taxon>
        <taxon>Eurotiomycetidae</taxon>
        <taxon>Eurotiales</taxon>
        <taxon>Trichocomaceae</taxon>
        <taxon>Talaromyces</taxon>
        <taxon>Talaromyces sect. Trachyspermi</taxon>
    </lineage>
</organism>
<feature type="chain" id="PRO_5012601244" description="Phosphatidylglycerol/phosphatidylinositol transfer protein" evidence="1">
    <location>
        <begin position="18"/>
        <end position="139"/>
    </location>
</feature>
<dbReference type="EMBL" id="LFMY01000010">
    <property type="protein sequence ID" value="OKL58170.1"/>
    <property type="molecule type" value="Genomic_DNA"/>
</dbReference>
<evidence type="ECO:0000313" key="3">
    <source>
        <dbReference type="Proteomes" id="UP000214365"/>
    </source>
</evidence>
<dbReference type="Proteomes" id="UP000214365">
    <property type="component" value="Unassembled WGS sequence"/>
</dbReference>
<proteinExistence type="predicted"/>
<accession>A0A225ACQ4</accession>
<evidence type="ECO:0008006" key="4">
    <source>
        <dbReference type="Google" id="ProtNLM"/>
    </source>
</evidence>
<feature type="signal peptide" evidence="1">
    <location>
        <begin position="1"/>
        <end position="17"/>
    </location>
</feature>
<protein>
    <recommendedName>
        <fullName evidence="4">Phosphatidylglycerol/phosphatidylinositol transfer protein</fullName>
    </recommendedName>
</protein>
<dbReference type="OrthoDB" id="2841294at2759"/>
<dbReference type="Pfam" id="PF19271">
    <property type="entry name" value="Nis1"/>
    <property type="match status" value="1"/>
</dbReference>
<dbReference type="RefSeq" id="XP_020118291.1">
    <property type="nucleotide sequence ID" value="XM_020268998.1"/>
</dbReference>
<reference evidence="2 3" key="1">
    <citation type="submission" date="2015-06" db="EMBL/GenBank/DDBJ databases">
        <title>Talaromyces atroroseus IBT 11181 draft genome.</title>
        <authorList>
            <person name="Rasmussen K.B."/>
            <person name="Rasmussen S."/>
            <person name="Petersen B."/>
            <person name="Sicheritz-Ponten T."/>
            <person name="Mortensen U.H."/>
            <person name="Thrane U."/>
        </authorList>
    </citation>
    <scope>NUCLEOTIDE SEQUENCE [LARGE SCALE GENOMIC DNA]</scope>
    <source>
        <strain evidence="2 3">IBT 11181</strain>
    </source>
</reference>
<evidence type="ECO:0000256" key="1">
    <source>
        <dbReference type="SAM" id="SignalP"/>
    </source>
</evidence>
<name>A0A225ACQ4_TALAT</name>
<sequence>MFGSRLFVAFVARTALAQSVQIGLPDAGTVLNPGEDYTVQIQCPDSLTSSQEVALVIGIQQCQNGHCFPPDETLGNLLYSGSFNPQFHEPSLPPYQNFTVHIPDTMSSESALVGVAHFALVGDSFAPLIDYHNQSVSIA</sequence>
<comment type="caution">
    <text evidence="2">The sequence shown here is derived from an EMBL/GenBank/DDBJ whole genome shotgun (WGS) entry which is preliminary data.</text>
</comment>
<evidence type="ECO:0000313" key="2">
    <source>
        <dbReference type="EMBL" id="OKL58170.1"/>
    </source>
</evidence>
<dbReference type="InterPro" id="IPR045469">
    <property type="entry name" value="Nis1"/>
</dbReference>
<gene>
    <name evidence="2" type="ORF">UA08_06413</name>
</gene>